<gene>
    <name evidence="1" type="ORF">KDM89_11100</name>
</gene>
<dbReference type="AlphaFoldDB" id="A0A941DNB2"/>
<dbReference type="RefSeq" id="WP_212687998.1">
    <property type="nucleotide sequence ID" value="NZ_JAGSPN010000007.1"/>
</dbReference>
<evidence type="ECO:0000313" key="1">
    <source>
        <dbReference type="EMBL" id="MBR7782692.1"/>
    </source>
</evidence>
<accession>A0A941DNB2</accession>
<proteinExistence type="predicted"/>
<evidence type="ECO:0000313" key="2">
    <source>
        <dbReference type="Proteomes" id="UP000680067"/>
    </source>
</evidence>
<comment type="caution">
    <text evidence="1">The sequence shown here is derived from an EMBL/GenBank/DDBJ whole genome shotgun (WGS) entry which is preliminary data.</text>
</comment>
<organism evidence="1 2">
    <name type="scientific">Undibacterium luofuense</name>
    <dbReference type="NCBI Taxonomy" id="2828733"/>
    <lineage>
        <taxon>Bacteria</taxon>
        <taxon>Pseudomonadati</taxon>
        <taxon>Pseudomonadota</taxon>
        <taxon>Betaproteobacteria</taxon>
        <taxon>Burkholderiales</taxon>
        <taxon>Oxalobacteraceae</taxon>
        <taxon>Undibacterium</taxon>
    </lineage>
</organism>
<dbReference type="Proteomes" id="UP000680067">
    <property type="component" value="Unassembled WGS sequence"/>
</dbReference>
<name>A0A941DNB2_9BURK</name>
<keyword evidence="2" id="KW-1185">Reference proteome</keyword>
<dbReference type="EMBL" id="JAGSPN010000007">
    <property type="protein sequence ID" value="MBR7782692.1"/>
    <property type="molecule type" value="Genomic_DNA"/>
</dbReference>
<protein>
    <submittedName>
        <fullName evidence="1">Uncharacterized protein</fullName>
    </submittedName>
</protein>
<sequence length="75" mass="8706">MKKLITGYQWGDDGTYIGPYSFQNNRDKKDIHLPPRTTLTPPPEQIAVDEEAAWDGKQWVVRRLSLSHLPDREVE</sequence>
<reference evidence="1" key="1">
    <citation type="submission" date="2021-04" db="EMBL/GenBank/DDBJ databases">
        <title>novel species isolated from subtropical streams in China.</title>
        <authorList>
            <person name="Lu H."/>
        </authorList>
    </citation>
    <scope>NUCLEOTIDE SEQUENCE</scope>
    <source>
        <strain evidence="1">LFS511W</strain>
    </source>
</reference>